<evidence type="ECO:0008006" key="4">
    <source>
        <dbReference type="Google" id="ProtNLM"/>
    </source>
</evidence>
<protein>
    <recommendedName>
        <fullName evidence="4">SGNH hydrolase-type esterase domain-containing protein</fullName>
    </recommendedName>
</protein>
<evidence type="ECO:0000256" key="1">
    <source>
        <dbReference type="SAM" id="MobiDB-lite"/>
    </source>
</evidence>
<comment type="caution">
    <text evidence="2">The sequence shown here is derived from an EMBL/GenBank/DDBJ whole genome shotgun (WGS) entry which is preliminary data.</text>
</comment>
<reference evidence="2" key="1">
    <citation type="submission" date="2021-03" db="EMBL/GenBank/DDBJ databases">
        <authorList>
            <person name="Bekaert M."/>
        </authorList>
    </citation>
    <scope>NUCLEOTIDE SEQUENCE</scope>
</reference>
<dbReference type="OrthoDB" id="6191782at2759"/>
<feature type="region of interest" description="Disordered" evidence="1">
    <location>
        <begin position="159"/>
        <end position="230"/>
    </location>
</feature>
<keyword evidence="3" id="KW-1185">Reference proteome</keyword>
<feature type="compositionally biased region" description="Basic and acidic residues" evidence="1">
    <location>
        <begin position="367"/>
        <end position="392"/>
    </location>
</feature>
<feature type="compositionally biased region" description="Basic and acidic residues" evidence="1">
    <location>
        <begin position="171"/>
        <end position="230"/>
    </location>
</feature>
<dbReference type="InterPro" id="IPR036514">
    <property type="entry name" value="SGNH_hydro_sf"/>
</dbReference>
<evidence type="ECO:0000313" key="3">
    <source>
        <dbReference type="Proteomes" id="UP000683360"/>
    </source>
</evidence>
<gene>
    <name evidence="2" type="ORF">MEDL_19825</name>
</gene>
<dbReference type="Proteomes" id="UP000683360">
    <property type="component" value="Unassembled WGS sequence"/>
</dbReference>
<accession>A0A8S3RBR7</accession>
<feature type="region of interest" description="Disordered" evidence="1">
    <location>
        <begin position="367"/>
        <end position="429"/>
    </location>
</feature>
<evidence type="ECO:0000313" key="2">
    <source>
        <dbReference type="EMBL" id="CAG2205335.1"/>
    </source>
</evidence>
<organism evidence="2 3">
    <name type="scientific">Mytilus edulis</name>
    <name type="common">Blue mussel</name>
    <dbReference type="NCBI Taxonomy" id="6550"/>
    <lineage>
        <taxon>Eukaryota</taxon>
        <taxon>Metazoa</taxon>
        <taxon>Spiralia</taxon>
        <taxon>Lophotrochozoa</taxon>
        <taxon>Mollusca</taxon>
        <taxon>Bivalvia</taxon>
        <taxon>Autobranchia</taxon>
        <taxon>Pteriomorphia</taxon>
        <taxon>Mytilida</taxon>
        <taxon>Mytiloidea</taxon>
        <taxon>Mytilidae</taxon>
        <taxon>Mytilinae</taxon>
        <taxon>Mytilus</taxon>
    </lineage>
</organism>
<proteinExistence type="predicted"/>
<dbReference type="EMBL" id="CAJPWZ010001022">
    <property type="protein sequence ID" value="CAG2205335.1"/>
    <property type="molecule type" value="Genomic_DNA"/>
</dbReference>
<sequence length="745" mass="86620">MAENGKIQSKGGNQNVCTLKCNKTSILVWRRAFAIRYFLKLGENANYLVKWNDFDEKANNLTINDESKIFDWKLPHPKLNKTTVTVSFSNKKLFVITLYYTTNTILVQGQKTGQWEKYEKISIAESVAQFVDNRAKGRNSFGHMDSKFKNIPFNDTWLTDSEENTGTSVVHVEEEKVENNEKETSENEKGIQRDESTADSKSKQKIDVEKCKHDGKETNKSEKDDLTGLQNKIREQTEDIDNIKTVLHRIEQNQVDQDLKISFLKEICVEIKENVTKMSEKGSTHGELDEIIKTDQAKTKKKVEENKGEIRQNKINIEMLDSFVNEITSTVTRIADKANESLRNVETIGNKMTKLHDITIETIKEEISKTQKQDREEMEQKDIELEMEEKTREKRMRKNSNDNNSSLDTSNKTQEIQAKTTNREHQQDKEQDLWIIGSSIIKDINSRRMYRNRAVKITTLYDKTIYGATQFLKSGKVKTKNVMFQIGSNDLDTKEAEEVLLEIEKLVDETKKILPKSTIVIGELLPRYYKDHRLSLKYEKKRAVYNSIVKEFCNEKSIEFVTYANLKFIDFYDGVHASETGVKIMVSNMKKVLNTLLGIKIEGDVSENDNHRGKYYSNHGNGNRNFNNRFIDRRQYKHDKDKTQDVRYQRYPYNDDTQLSWQGSHYSYNNETSQNVNNNYRYNNNTTQTNSRDNMKEQLSISSWNVHGLGDKIDDPFFLNNIKSDINILLETWKGECEGIQSKGI</sequence>
<feature type="region of interest" description="Disordered" evidence="1">
    <location>
        <begin position="670"/>
        <end position="694"/>
    </location>
</feature>
<feature type="compositionally biased region" description="Low complexity" evidence="1">
    <location>
        <begin position="401"/>
        <end position="413"/>
    </location>
</feature>
<name>A0A8S3RBR7_MYTED</name>
<dbReference type="Gene3D" id="3.40.50.1110">
    <property type="entry name" value="SGNH hydrolase"/>
    <property type="match status" value="1"/>
</dbReference>
<feature type="compositionally biased region" description="Low complexity" evidence="1">
    <location>
        <begin position="672"/>
        <end position="692"/>
    </location>
</feature>
<dbReference type="SUPFAM" id="SSF52266">
    <property type="entry name" value="SGNH hydrolase"/>
    <property type="match status" value="1"/>
</dbReference>
<dbReference type="AlphaFoldDB" id="A0A8S3RBR7"/>